<dbReference type="InterPro" id="IPR018274">
    <property type="entry name" value="PEP_util_AS"/>
</dbReference>
<protein>
    <submittedName>
        <fullName evidence="4">Pyruvate, phosphate dikinase</fullName>
        <ecNumber evidence="4">2.7.9.1</ecNumber>
    </submittedName>
</protein>
<dbReference type="InterPro" id="IPR002192">
    <property type="entry name" value="PPDK_AMP/ATP-bd"/>
</dbReference>
<dbReference type="SUPFAM" id="SSF52009">
    <property type="entry name" value="Phosphohistidine domain"/>
    <property type="match status" value="1"/>
</dbReference>
<dbReference type="InterPro" id="IPR013815">
    <property type="entry name" value="ATP_grasp_subdomain_1"/>
</dbReference>
<dbReference type="EMBL" id="JBHSDL010000008">
    <property type="protein sequence ID" value="MFC4374236.1"/>
    <property type="molecule type" value="Genomic_DNA"/>
</dbReference>
<dbReference type="Proteomes" id="UP001595844">
    <property type="component" value="Unassembled WGS sequence"/>
</dbReference>
<evidence type="ECO:0000313" key="4">
    <source>
        <dbReference type="EMBL" id="MFC4374236.1"/>
    </source>
</evidence>
<dbReference type="Gene3D" id="3.30.470.20">
    <property type="entry name" value="ATP-grasp fold, B domain"/>
    <property type="match status" value="1"/>
</dbReference>
<dbReference type="Gene3D" id="1.20.80.30">
    <property type="match status" value="1"/>
</dbReference>
<organism evidence="4 5">
    <name type="scientific">Nocardia halotolerans</name>
    <dbReference type="NCBI Taxonomy" id="1755878"/>
    <lineage>
        <taxon>Bacteria</taxon>
        <taxon>Bacillati</taxon>
        <taxon>Actinomycetota</taxon>
        <taxon>Actinomycetes</taxon>
        <taxon>Mycobacteriales</taxon>
        <taxon>Nocardiaceae</taxon>
        <taxon>Nocardia</taxon>
    </lineage>
</organism>
<dbReference type="GO" id="GO:0050242">
    <property type="term" value="F:pyruvate, phosphate dikinase activity"/>
    <property type="evidence" value="ECO:0007669"/>
    <property type="project" value="UniProtKB-EC"/>
</dbReference>
<dbReference type="PANTHER" id="PTHR22931">
    <property type="entry name" value="PHOSPHOENOLPYRUVATE DIKINASE-RELATED"/>
    <property type="match status" value="1"/>
</dbReference>
<dbReference type="RefSeq" id="WP_378558837.1">
    <property type="nucleotide sequence ID" value="NZ_JBHSDL010000008.1"/>
</dbReference>
<dbReference type="InterPro" id="IPR008279">
    <property type="entry name" value="PEP-util_enz_mobile_dom"/>
</dbReference>
<keyword evidence="5" id="KW-1185">Reference proteome</keyword>
<evidence type="ECO:0000256" key="1">
    <source>
        <dbReference type="SAM" id="MobiDB-lite"/>
    </source>
</evidence>
<accession>A0ABV8VEQ6</accession>
<gene>
    <name evidence="4" type="ORF">ACFO5K_08965</name>
</gene>
<keyword evidence="4" id="KW-0808">Transferase</keyword>
<dbReference type="Gene3D" id="3.50.30.10">
    <property type="entry name" value="Phosphohistidine domain"/>
    <property type="match status" value="1"/>
</dbReference>
<dbReference type="Pfam" id="PF00391">
    <property type="entry name" value="PEP-utilizers"/>
    <property type="match status" value="1"/>
</dbReference>
<dbReference type="NCBIfam" id="NF004531">
    <property type="entry name" value="PRK05878.1"/>
    <property type="match status" value="1"/>
</dbReference>
<feature type="domain" description="PEP-utilising enzyme mobile" evidence="2">
    <location>
        <begin position="412"/>
        <end position="490"/>
    </location>
</feature>
<dbReference type="Gene3D" id="3.30.1490.20">
    <property type="entry name" value="ATP-grasp fold, A domain"/>
    <property type="match status" value="1"/>
</dbReference>
<dbReference type="InterPro" id="IPR036637">
    <property type="entry name" value="Phosphohistidine_dom_sf"/>
</dbReference>
<evidence type="ECO:0000259" key="2">
    <source>
        <dbReference type="Pfam" id="PF00391"/>
    </source>
</evidence>
<evidence type="ECO:0000259" key="3">
    <source>
        <dbReference type="Pfam" id="PF01326"/>
    </source>
</evidence>
<feature type="region of interest" description="Disordered" evidence="1">
    <location>
        <begin position="518"/>
        <end position="540"/>
    </location>
</feature>
<name>A0ABV8VEQ6_9NOCA</name>
<dbReference type="EC" id="2.7.9.1" evidence="4"/>
<dbReference type="Pfam" id="PF01326">
    <property type="entry name" value="PPDK_N"/>
    <property type="match status" value="1"/>
</dbReference>
<feature type="compositionally biased region" description="Basic and acidic residues" evidence="1">
    <location>
        <begin position="521"/>
        <end position="531"/>
    </location>
</feature>
<comment type="caution">
    <text evidence="4">The sequence shown here is derived from an EMBL/GenBank/DDBJ whole genome shotgun (WGS) entry which is preliminary data.</text>
</comment>
<dbReference type="InterPro" id="IPR010121">
    <property type="entry name" value="Pyruvate_phosphate_dikinase"/>
</dbReference>
<dbReference type="SUPFAM" id="SSF56059">
    <property type="entry name" value="Glutathione synthetase ATP-binding domain-like"/>
    <property type="match status" value="1"/>
</dbReference>
<reference evidence="5" key="1">
    <citation type="journal article" date="2019" name="Int. J. Syst. Evol. Microbiol.">
        <title>The Global Catalogue of Microorganisms (GCM) 10K type strain sequencing project: providing services to taxonomists for standard genome sequencing and annotation.</title>
        <authorList>
            <consortium name="The Broad Institute Genomics Platform"/>
            <consortium name="The Broad Institute Genome Sequencing Center for Infectious Disease"/>
            <person name="Wu L."/>
            <person name="Ma J."/>
        </authorList>
    </citation>
    <scope>NUCLEOTIDE SEQUENCE [LARGE SCALE GENOMIC DNA]</scope>
    <source>
        <strain evidence="5">IBRC-M 10490</strain>
    </source>
</reference>
<dbReference type="PROSITE" id="PS00370">
    <property type="entry name" value="PEP_ENZYMES_PHOS_SITE"/>
    <property type="match status" value="1"/>
</dbReference>
<sequence>MRYIHTLSAEVQETSEVLGAKAHGLIMLRRLGLPVPAGFVISTEVCRAVLRDGCFPEGFAAELTAAVGDLETATQRRLGGSERPLTVSVRSGAAVSMPGMMDTVLNLGLTAAAARGLTTETGNPRFASIARLRFLSNFASTVAGIGAASAESVMAESIQQNLGDEQSGICHAIGVIEALVSEQVGQQVPHDAFRQLELAITAVCSSWDNPRARTFRAIHDIPHDLGTAVTVQAMVFGHRDRHSGTGVAFSRDPNTGERVPFGDVLFGSQGDDVVSGRSPTLPLGELADREPAVWAQLVAALDRIEARYRDSCCIEFTFEGGEFWILQVHRGKVAAAAAVHIAVALVEEDVIGHREALRRITPLQLQHARTPRMILDSTADILARGQGACPGVAVGRVATTPDAAVRMAAHGPVILVRPDTSPLDMHGLAAAAGVLTAHGGPTCHAAVVARAMGKPAVVGVADLTIDATTMRIGRHVIPAGTLIAIDGTGGEITAGNPPIGTTTAPHVHRLLEWADQISGDSTERSDAERLSAAHSALRRR</sequence>
<feature type="domain" description="Pyruvate phosphate dikinase AMP/ATP-binding" evidence="3">
    <location>
        <begin position="59"/>
        <end position="277"/>
    </location>
</feature>
<dbReference type="PANTHER" id="PTHR22931:SF9">
    <property type="entry name" value="PYRUVATE, PHOSPHATE DIKINASE 1, CHLOROPLASTIC"/>
    <property type="match status" value="1"/>
</dbReference>
<proteinExistence type="predicted"/>
<keyword evidence="4" id="KW-0670">Pyruvate</keyword>
<dbReference type="Gene3D" id="1.10.189.10">
    <property type="entry name" value="Pyruvate Phosphate Dikinase, domain 2"/>
    <property type="match status" value="1"/>
</dbReference>
<evidence type="ECO:0000313" key="5">
    <source>
        <dbReference type="Proteomes" id="UP001595844"/>
    </source>
</evidence>